<feature type="non-terminal residue" evidence="2">
    <location>
        <position position="46"/>
    </location>
</feature>
<reference evidence="2" key="1">
    <citation type="submission" date="2015-01" db="EMBL/GenBank/DDBJ databases">
        <title>The Genome Sequence of Cryptococcus gattii CA1280.</title>
        <authorList>
            <consortium name="The Broad Institute Genomics Platform"/>
            <person name="Cuomo C."/>
            <person name="Litvintseva A."/>
            <person name="Chen Y."/>
            <person name="Heitman J."/>
            <person name="Sun S."/>
            <person name="Springer D."/>
            <person name="Dromer F."/>
            <person name="Young S."/>
            <person name="Zeng Q."/>
            <person name="Gargeya S."/>
            <person name="Abouelleil A."/>
            <person name="Alvarado L."/>
            <person name="Chapman S.B."/>
            <person name="Gainer-Dewar J."/>
            <person name="Goldberg J."/>
            <person name="Griggs A."/>
            <person name="Gujja S."/>
            <person name="Hansen M."/>
            <person name="Howarth C."/>
            <person name="Imamovic A."/>
            <person name="Larimer J."/>
            <person name="Murphy C."/>
            <person name="Naylor J."/>
            <person name="Pearson M."/>
            <person name="Priest M."/>
            <person name="Roberts A."/>
            <person name="Saif S."/>
            <person name="Shea T."/>
            <person name="Sykes S."/>
            <person name="Wortman J."/>
            <person name="Nusbaum C."/>
            <person name="Birren B."/>
        </authorList>
    </citation>
    <scope>NUCLEOTIDE SEQUENCE [LARGE SCALE GENOMIC DNA]</scope>
    <source>
        <strain evidence="2">CA1280</strain>
    </source>
</reference>
<evidence type="ECO:0000313" key="2">
    <source>
        <dbReference type="EMBL" id="KIR48426.1"/>
    </source>
</evidence>
<dbReference type="EMBL" id="KN847977">
    <property type="protein sequence ID" value="KIR48426.1"/>
    <property type="molecule type" value="Genomic_DNA"/>
</dbReference>
<organism evidence="2">
    <name type="scientific">Cryptococcus bacillisporus CA1280</name>
    <dbReference type="NCBI Taxonomy" id="1296109"/>
    <lineage>
        <taxon>Eukaryota</taxon>
        <taxon>Fungi</taxon>
        <taxon>Dikarya</taxon>
        <taxon>Basidiomycota</taxon>
        <taxon>Agaricomycotina</taxon>
        <taxon>Tremellomycetes</taxon>
        <taxon>Tremellales</taxon>
        <taxon>Cryptococcaceae</taxon>
        <taxon>Cryptococcus</taxon>
        <taxon>Cryptococcus gattii species complex</taxon>
    </lineage>
</organism>
<name>A0A0D0VM65_CRYGA</name>
<proteinExistence type="predicted"/>
<sequence>MLPLAYFGVLIHNPSYSGLRSTAKGKHKTPKKATRGFIRRRSDPHQ</sequence>
<evidence type="ECO:0000256" key="1">
    <source>
        <dbReference type="SAM" id="MobiDB-lite"/>
    </source>
</evidence>
<accession>A0A0D0VM65</accession>
<feature type="compositionally biased region" description="Basic residues" evidence="1">
    <location>
        <begin position="23"/>
        <end position="39"/>
    </location>
</feature>
<dbReference type="HOGENOM" id="CLU_3207606_0_0_1"/>
<dbReference type="AlphaFoldDB" id="A0A0D0VM65"/>
<feature type="region of interest" description="Disordered" evidence="1">
    <location>
        <begin position="16"/>
        <end position="46"/>
    </location>
</feature>
<protein>
    <submittedName>
        <fullName evidence="2">Uncharacterized protein</fullName>
    </submittedName>
</protein>
<gene>
    <name evidence="2" type="ORF">I312_02271</name>
</gene>